<keyword evidence="1 2" id="KW-0238">DNA-binding</keyword>
<name>A0ABX8ECF4_9ACTN</name>
<evidence type="ECO:0000256" key="1">
    <source>
        <dbReference type="ARBA" id="ARBA00023125"/>
    </source>
</evidence>
<dbReference type="PANTHER" id="PTHR30055">
    <property type="entry name" value="HTH-TYPE TRANSCRIPTIONAL REGULATOR RUTR"/>
    <property type="match status" value="1"/>
</dbReference>
<evidence type="ECO:0000259" key="4">
    <source>
        <dbReference type="PROSITE" id="PS50977"/>
    </source>
</evidence>
<gene>
    <name evidence="5" type="primary">rutR</name>
    <name evidence="5" type="ORF">ENKNEFLB_00057</name>
</gene>
<dbReference type="InterPro" id="IPR001647">
    <property type="entry name" value="HTH_TetR"/>
</dbReference>
<feature type="domain" description="HTH tetR-type" evidence="4">
    <location>
        <begin position="27"/>
        <end position="87"/>
    </location>
</feature>
<dbReference type="InterPro" id="IPR009057">
    <property type="entry name" value="Homeodomain-like_sf"/>
</dbReference>
<protein>
    <submittedName>
        <fullName evidence="5">HTH-type transcriptional regulator RutR</fullName>
    </submittedName>
</protein>
<feature type="DNA-binding region" description="H-T-H motif" evidence="2">
    <location>
        <begin position="50"/>
        <end position="69"/>
    </location>
</feature>
<evidence type="ECO:0000313" key="6">
    <source>
        <dbReference type="Proteomes" id="UP000679307"/>
    </source>
</evidence>
<dbReference type="InterPro" id="IPR036271">
    <property type="entry name" value="Tet_transcr_reg_TetR-rel_C_sf"/>
</dbReference>
<dbReference type="InterPro" id="IPR054156">
    <property type="entry name" value="YxaF_TetR_C"/>
</dbReference>
<feature type="compositionally biased region" description="Basic and acidic residues" evidence="3">
    <location>
        <begin position="1"/>
        <end position="14"/>
    </location>
</feature>
<evidence type="ECO:0000256" key="2">
    <source>
        <dbReference type="PROSITE-ProRule" id="PRU00335"/>
    </source>
</evidence>
<organism evidence="5 6">
    <name type="scientific">Nocardioides aquaticus</name>
    <dbReference type="NCBI Taxonomy" id="160826"/>
    <lineage>
        <taxon>Bacteria</taxon>
        <taxon>Bacillati</taxon>
        <taxon>Actinomycetota</taxon>
        <taxon>Actinomycetes</taxon>
        <taxon>Propionibacteriales</taxon>
        <taxon>Nocardioidaceae</taxon>
        <taxon>Nocardioides</taxon>
    </lineage>
</organism>
<dbReference type="InterPro" id="IPR050109">
    <property type="entry name" value="HTH-type_TetR-like_transc_reg"/>
</dbReference>
<dbReference type="SUPFAM" id="SSF48498">
    <property type="entry name" value="Tetracyclin repressor-like, C-terminal domain"/>
    <property type="match status" value="1"/>
</dbReference>
<dbReference type="SUPFAM" id="SSF46689">
    <property type="entry name" value="Homeodomain-like"/>
    <property type="match status" value="1"/>
</dbReference>
<dbReference type="Pfam" id="PF00440">
    <property type="entry name" value="TetR_N"/>
    <property type="match status" value="1"/>
</dbReference>
<evidence type="ECO:0000256" key="3">
    <source>
        <dbReference type="SAM" id="MobiDB-lite"/>
    </source>
</evidence>
<dbReference type="PRINTS" id="PR00455">
    <property type="entry name" value="HTHTETR"/>
</dbReference>
<dbReference type="Gene3D" id="1.10.357.10">
    <property type="entry name" value="Tetracycline Repressor, domain 2"/>
    <property type="match status" value="1"/>
</dbReference>
<reference evidence="5 6" key="1">
    <citation type="submission" date="2021-05" db="EMBL/GenBank/DDBJ databases">
        <title>Complete genome of Nocardioides aquaticus KCTC 9944T isolated from meromictic and hypersaline Ekho Lake, Antarctica.</title>
        <authorList>
            <person name="Hwang K."/>
            <person name="Kim K.M."/>
            <person name="Choe H."/>
        </authorList>
    </citation>
    <scope>NUCLEOTIDE SEQUENCE [LARGE SCALE GENOMIC DNA]</scope>
    <source>
        <strain evidence="5 6">KCTC 9944</strain>
    </source>
</reference>
<dbReference type="PROSITE" id="PS50977">
    <property type="entry name" value="HTH_TETR_2"/>
    <property type="match status" value="1"/>
</dbReference>
<dbReference type="Pfam" id="PF21993">
    <property type="entry name" value="TetR_C_13_2"/>
    <property type="match status" value="1"/>
</dbReference>
<keyword evidence="6" id="KW-1185">Reference proteome</keyword>
<feature type="region of interest" description="Disordered" evidence="3">
    <location>
        <begin position="1"/>
        <end position="29"/>
    </location>
</feature>
<dbReference type="RefSeq" id="WP_214057376.1">
    <property type="nucleotide sequence ID" value="NZ_BAAAHS010000035.1"/>
</dbReference>
<dbReference type="Proteomes" id="UP000679307">
    <property type="component" value="Chromosome"/>
</dbReference>
<dbReference type="PANTHER" id="PTHR30055:SF200">
    <property type="entry name" value="HTH-TYPE TRANSCRIPTIONAL REPRESSOR BDCR"/>
    <property type="match status" value="1"/>
</dbReference>
<proteinExistence type="predicted"/>
<dbReference type="EMBL" id="CP075371">
    <property type="protein sequence ID" value="QVT77692.1"/>
    <property type="molecule type" value="Genomic_DNA"/>
</dbReference>
<sequence length="220" mass="23915">MTDHDTPGDLDHVVTETPAEGVPEADPTTPERIVAAAARCFYRDGIYSTGVDALAAEAGISKRTLYNHFPSKDGVIAAYLRQREEQWQDKLHGIWEEVGDDPALQVVAYVRGYAHPVEDEVFRGSAFINAAAELSDSEHEALGVIQESMKHMEDGLERILATAGVRDAAAVATRILYLVEGAVAVGGVRRDESCLRDAEYFIELLLEECGLSVEAVRAAS</sequence>
<accession>A0ABX8ECF4</accession>
<evidence type="ECO:0000313" key="5">
    <source>
        <dbReference type="EMBL" id="QVT77692.1"/>
    </source>
</evidence>